<protein>
    <submittedName>
        <fullName evidence="2">Uncharacterized protein</fullName>
    </submittedName>
</protein>
<dbReference type="EMBL" id="VSSQ01004138">
    <property type="protein sequence ID" value="MPM23896.1"/>
    <property type="molecule type" value="Genomic_DNA"/>
</dbReference>
<name>A0A644Y5R3_9ZZZZ</name>
<evidence type="ECO:0000256" key="1">
    <source>
        <dbReference type="SAM" id="Phobius"/>
    </source>
</evidence>
<dbReference type="AlphaFoldDB" id="A0A644Y5R3"/>
<proteinExistence type="predicted"/>
<organism evidence="2">
    <name type="scientific">bioreactor metagenome</name>
    <dbReference type="NCBI Taxonomy" id="1076179"/>
    <lineage>
        <taxon>unclassified sequences</taxon>
        <taxon>metagenomes</taxon>
        <taxon>ecological metagenomes</taxon>
    </lineage>
</organism>
<feature type="transmembrane region" description="Helical" evidence="1">
    <location>
        <begin position="7"/>
        <end position="28"/>
    </location>
</feature>
<keyword evidence="1" id="KW-0472">Membrane</keyword>
<keyword evidence="1" id="KW-0812">Transmembrane</keyword>
<accession>A0A644Y5R3</accession>
<reference evidence="2" key="1">
    <citation type="submission" date="2019-08" db="EMBL/GenBank/DDBJ databases">
        <authorList>
            <person name="Kucharzyk K."/>
            <person name="Murdoch R.W."/>
            <person name="Higgins S."/>
            <person name="Loffler F."/>
        </authorList>
    </citation>
    <scope>NUCLEOTIDE SEQUENCE</scope>
</reference>
<feature type="transmembrane region" description="Helical" evidence="1">
    <location>
        <begin position="34"/>
        <end position="57"/>
    </location>
</feature>
<comment type="caution">
    <text evidence="2">The sequence shown here is derived from an EMBL/GenBank/DDBJ whole genome shotgun (WGS) entry which is preliminary data.</text>
</comment>
<gene>
    <name evidence="2" type="ORF">SDC9_70373</name>
</gene>
<sequence>MHTLLGIIATIAGDIMDITTIMTITMIFGVMQGIILGTIGITVGMVIIMNTTILKIIGSGIEATTMEVDMIIMEKEVITITPIIITIQEQDLVDHIKELMMDLFNKQAE</sequence>
<evidence type="ECO:0000313" key="2">
    <source>
        <dbReference type="EMBL" id="MPM23896.1"/>
    </source>
</evidence>
<keyword evidence="1" id="KW-1133">Transmembrane helix</keyword>